<dbReference type="HOGENOM" id="CLU_014995_3_2_1"/>
<dbReference type="VEuPathDB" id="FungiDB:A1O9_00448"/>
<evidence type="ECO:0008006" key="5">
    <source>
        <dbReference type="Google" id="ProtNLM"/>
    </source>
</evidence>
<organism evidence="3 4">
    <name type="scientific">Exophiala aquamarina CBS 119918</name>
    <dbReference type="NCBI Taxonomy" id="1182545"/>
    <lineage>
        <taxon>Eukaryota</taxon>
        <taxon>Fungi</taxon>
        <taxon>Dikarya</taxon>
        <taxon>Ascomycota</taxon>
        <taxon>Pezizomycotina</taxon>
        <taxon>Eurotiomycetes</taxon>
        <taxon>Chaetothyriomycetidae</taxon>
        <taxon>Chaetothyriales</taxon>
        <taxon>Herpotrichiellaceae</taxon>
        <taxon>Exophiala</taxon>
    </lineage>
</organism>
<protein>
    <recommendedName>
        <fullName evidence="5">Nitrogen permease regulator 2</fullName>
    </recommendedName>
</protein>
<dbReference type="InterPro" id="IPR009348">
    <property type="entry name" value="NPR2-like"/>
</dbReference>
<gene>
    <name evidence="3" type="ORF">A1O9_00448</name>
</gene>
<dbReference type="GO" id="GO:0010508">
    <property type="term" value="P:positive regulation of autophagy"/>
    <property type="evidence" value="ECO:0007669"/>
    <property type="project" value="TreeGrafter"/>
</dbReference>
<evidence type="ECO:0000313" key="3">
    <source>
        <dbReference type="EMBL" id="KEF62475.1"/>
    </source>
</evidence>
<evidence type="ECO:0000256" key="1">
    <source>
        <dbReference type="ARBA" id="ARBA00008433"/>
    </source>
</evidence>
<accession>A0A072Q3J3</accession>
<dbReference type="GO" id="GO:0005774">
    <property type="term" value="C:vacuolar membrane"/>
    <property type="evidence" value="ECO:0007669"/>
    <property type="project" value="TreeGrafter"/>
</dbReference>
<dbReference type="PANTHER" id="PTHR12991:SF10">
    <property type="entry name" value="GATOR COMPLEX PROTEIN NPRL2"/>
    <property type="match status" value="1"/>
</dbReference>
<evidence type="ECO:0000256" key="2">
    <source>
        <dbReference type="SAM" id="MobiDB-lite"/>
    </source>
</evidence>
<dbReference type="GO" id="GO:1904262">
    <property type="term" value="P:negative regulation of TORC1 signaling"/>
    <property type="evidence" value="ECO:0007669"/>
    <property type="project" value="TreeGrafter"/>
</dbReference>
<keyword evidence="4" id="KW-1185">Reference proteome</keyword>
<dbReference type="Proteomes" id="UP000027920">
    <property type="component" value="Unassembled WGS sequence"/>
</dbReference>
<sequence length="686" mass="76155">MWSGTRTSKNDLMAHPVTLWSQGRGGLDQSIRAQAPQRYRLRLRLIHNASNSNTLENVKALSITGKNYPNGTALPLWGVENANMKLFDLAPPFYGLISPDREISINLKTIRSDHIYVPASTSTVLEAGLSSMMGGTDSNPGVKGPAQLWNTVYGSISGECRLRCCHRFGSSSEMASSVLEHNGDSTDCRKVVHQVPEGSIPTGSEVPSNGAQNNSSSNALLNFSTIAQFLIPRQSLCGNLISLSPPQLTKNTPSTLVLSYPICLTSSHYPRNEFIFNFALVLGDPSTIDVPSYKSVVKKLAHLMCSLEEQSHFLSDDDSPPNTGKIYSLCEMLMEDLNNYCECMIPIDELNTLNIKLFPTLPNPASVKPWHVPLFTVRIETMVDENWDLTMLRIIPFINGINSVKRIAMLADADLKLTKKCIKHFLYYGCVLLLDIFSFNNIYAVTAEFAHTIAKDTEMQRECARYVNMAFAPGGEDEAIVDGSASERRISGLTSTTIGLQDDEIWPLTGKGDPIDGVGIVQLFACLRQGLTVREWYGRNANMLANIDMRRFITFGVIKGFLYRVHRYAIRTQKGTVGTIPGQRGGLDDNEDGQLLTRSMSSERHFSEAPLLSRRRKSNHHHNGDQRNGKGSGAGEGFQFLNSRLIEFLDGTHCFDEICTELDISEKELMERLKTREIGEAVIICR</sequence>
<name>A0A072Q3J3_9EURO</name>
<proteinExistence type="inferred from homology"/>
<evidence type="ECO:0000313" key="4">
    <source>
        <dbReference type="Proteomes" id="UP000027920"/>
    </source>
</evidence>
<feature type="region of interest" description="Disordered" evidence="2">
    <location>
        <begin position="599"/>
        <end position="633"/>
    </location>
</feature>
<comment type="caution">
    <text evidence="3">The sequence shown here is derived from an EMBL/GenBank/DDBJ whole genome shotgun (WGS) entry which is preliminary data.</text>
</comment>
<dbReference type="GeneID" id="25275399"/>
<comment type="similarity">
    <text evidence="1">Belongs to the NPR2 family.</text>
</comment>
<dbReference type="GO" id="GO:1990130">
    <property type="term" value="C:GATOR1 complex"/>
    <property type="evidence" value="ECO:0007669"/>
    <property type="project" value="TreeGrafter"/>
</dbReference>
<dbReference type="RefSeq" id="XP_013265065.1">
    <property type="nucleotide sequence ID" value="XM_013409611.1"/>
</dbReference>
<dbReference type="EMBL" id="AMGV01000001">
    <property type="protein sequence ID" value="KEF62475.1"/>
    <property type="molecule type" value="Genomic_DNA"/>
</dbReference>
<dbReference type="GO" id="GO:0005096">
    <property type="term" value="F:GTPase activator activity"/>
    <property type="evidence" value="ECO:0007669"/>
    <property type="project" value="TreeGrafter"/>
</dbReference>
<dbReference type="OrthoDB" id="338854at2759"/>
<dbReference type="STRING" id="1182545.A0A072Q3J3"/>
<dbReference type="Pfam" id="PF06218">
    <property type="entry name" value="NPR2"/>
    <property type="match status" value="1"/>
</dbReference>
<reference evidence="3 4" key="1">
    <citation type="submission" date="2013-03" db="EMBL/GenBank/DDBJ databases">
        <title>The Genome Sequence of Exophiala aquamarina CBS 119918.</title>
        <authorList>
            <consortium name="The Broad Institute Genomics Platform"/>
            <person name="Cuomo C."/>
            <person name="de Hoog S."/>
            <person name="Gorbushina A."/>
            <person name="Walker B."/>
            <person name="Young S.K."/>
            <person name="Zeng Q."/>
            <person name="Gargeya S."/>
            <person name="Fitzgerald M."/>
            <person name="Haas B."/>
            <person name="Abouelleil A."/>
            <person name="Allen A.W."/>
            <person name="Alvarado L."/>
            <person name="Arachchi H.M."/>
            <person name="Berlin A.M."/>
            <person name="Chapman S.B."/>
            <person name="Gainer-Dewar J."/>
            <person name="Goldberg J."/>
            <person name="Griggs A."/>
            <person name="Gujja S."/>
            <person name="Hansen M."/>
            <person name="Howarth C."/>
            <person name="Imamovic A."/>
            <person name="Ireland A."/>
            <person name="Larimer J."/>
            <person name="McCowan C."/>
            <person name="Murphy C."/>
            <person name="Pearson M."/>
            <person name="Poon T.W."/>
            <person name="Priest M."/>
            <person name="Roberts A."/>
            <person name="Saif S."/>
            <person name="Shea T."/>
            <person name="Sisk P."/>
            <person name="Sykes S."/>
            <person name="Wortman J."/>
            <person name="Nusbaum C."/>
            <person name="Birren B."/>
        </authorList>
    </citation>
    <scope>NUCLEOTIDE SEQUENCE [LARGE SCALE GENOMIC DNA]</scope>
    <source>
        <strain evidence="3 4">CBS 119918</strain>
    </source>
</reference>
<dbReference type="PANTHER" id="PTHR12991">
    <property type="entry name" value="NITROGEN PERMEASE REGULATOR 2/TUMOR SUPPRESSOR CANDIDATE 4"/>
    <property type="match status" value="1"/>
</dbReference>
<dbReference type="AlphaFoldDB" id="A0A072Q3J3"/>